<organism evidence="2 3">
    <name type="scientific">Cupriavidus taiwanensis</name>
    <dbReference type="NCBI Taxonomy" id="164546"/>
    <lineage>
        <taxon>Bacteria</taxon>
        <taxon>Pseudomonadati</taxon>
        <taxon>Pseudomonadota</taxon>
        <taxon>Betaproteobacteria</taxon>
        <taxon>Burkholderiales</taxon>
        <taxon>Burkholderiaceae</taxon>
        <taxon>Cupriavidus</taxon>
    </lineage>
</organism>
<dbReference type="InterPro" id="IPR010727">
    <property type="entry name" value="DUF1302"/>
</dbReference>
<dbReference type="AlphaFoldDB" id="A0A375IEQ8"/>
<keyword evidence="1" id="KW-0472">Membrane</keyword>
<feature type="transmembrane region" description="Helical" evidence="1">
    <location>
        <begin position="131"/>
        <end position="150"/>
    </location>
</feature>
<dbReference type="PROSITE" id="PS51257">
    <property type="entry name" value="PROKAR_LIPOPROTEIN"/>
    <property type="match status" value="1"/>
</dbReference>
<keyword evidence="1" id="KW-0812">Transmembrane</keyword>
<protein>
    <submittedName>
        <fullName evidence="2">Uncharacterized protein</fullName>
    </submittedName>
</protein>
<evidence type="ECO:0000313" key="2">
    <source>
        <dbReference type="EMBL" id="SPK72441.1"/>
    </source>
</evidence>
<keyword evidence="1" id="KW-1133">Transmembrane helix</keyword>
<accession>A0A375IEQ8</accession>
<dbReference type="Proteomes" id="UP000255505">
    <property type="component" value="Chromosome I"/>
</dbReference>
<dbReference type="Pfam" id="PF06980">
    <property type="entry name" value="DUF1302"/>
    <property type="match status" value="1"/>
</dbReference>
<dbReference type="EMBL" id="LT991976">
    <property type="protein sequence ID" value="SPK72441.1"/>
    <property type="molecule type" value="Genomic_DNA"/>
</dbReference>
<reference evidence="2 3" key="1">
    <citation type="submission" date="2018-01" db="EMBL/GenBank/DDBJ databases">
        <authorList>
            <person name="Gaut B.S."/>
            <person name="Morton B.R."/>
            <person name="Clegg M.T."/>
            <person name="Duvall M.R."/>
        </authorList>
    </citation>
    <scope>NUCLEOTIDE SEQUENCE [LARGE SCALE GENOMIC DNA]</scope>
    <source>
        <strain evidence="2">Cupriavidus taiwanensis LMG 19425</strain>
    </source>
</reference>
<evidence type="ECO:0000256" key="1">
    <source>
        <dbReference type="SAM" id="Phobius"/>
    </source>
</evidence>
<proteinExistence type="predicted"/>
<name>A0A375IEQ8_9BURK</name>
<sequence>MHALRVAVGTVAQFGSGVACPAAGCLCLRRGADGKHAAQVQARQPGSSLGESVFIANIAGTQGPADATKAFVPGAGVKDILLPVPQVPVQWEVTPSFCLMGYYLFTCKPNRLSAPGNDSPHPATISVLATWWVWCGQCGTSVLLILTVAFRDNRIEFFLTLR</sequence>
<dbReference type="RefSeq" id="WP_240987901.1">
    <property type="nucleotide sequence ID" value="NZ_LT976862.1"/>
</dbReference>
<evidence type="ECO:0000313" key="3">
    <source>
        <dbReference type="Proteomes" id="UP000255505"/>
    </source>
</evidence>
<gene>
    <name evidence="2" type="ORF">CT19425_70141</name>
</gene>